<dbReference type="SMART" id="SM00360">
    <property type="entry name" value="RRM"/>
    <property type="match status" value="1"/>
</dbReference>
<dbReference type="GO" id="GO:0000398">
    <property type="term" value="P:mRNA splicing, via spliceosome"/>
    <property type="evidence" value="ECO:0007669"/>
    <property type="project" value="TreeGrafter"/>
</dbReference>
<dbReference type="CDD" id="cd00590">
    <property type="entry name" value="RRM_SF"/>
    <property type="match status" value="1"/>
</dbReference>
<evidence type="ECO:0000256" key="1">
    <source>
        <dbReference type="ARBA" id="ARBA00004123"/>
    </source>
</evidence>
<feature type="region of interest" description="Disordered" evidence="4">
    <location>
        <begin position="1"/>
        <end position="27"/>
    </location>
</feature>
<dbReference type="Proteomes" id="UP000489600">
    <property type="component" value="Unassembled WGS sequence"/>
</dbReference>
<dbReference type="InterPro" id="IPR012677">
    <property type="entry name" value="Nucleotide-bd_a/b_plait_sf"/>
</dbReference>
<dbReference type="InterPro" id="IPR000504">
    <property type="entry name" value="RRM_dom"/>
</dbReference>
<dbReference type="GO" id="GO:0005685">
    <property type="term" value="C:U1 snRNP"/>
    <property type="evidence" value="ECO:0007669"/>
    <property type="project" value="TreeGrafter"/>
</dbReference>
<evidence type="ECO:0000313" key="6">
    <source>
        <dbReference type="EMBL" id="VVB01485.1"/>
    </source>
</evidence>
<evidence type="ECO:0000313" key="7">
    <source>
        <dbReference type="Proteomes" id="UP000489600"/>
    </source>
</evidence>
<keyword evidence="7" id="KW-1185">Reference proteome</keyword>
<sequence length="186" mass="21300">MASSSKKSANLLGKRNRKDDLQTNPILKRHKTESEEKLFIAGLSPQAEISDLISDITNFFKHLAEVVRVQLIVNRRGHLLGCVIVEFVSPNEAKKALQKKNGEYLHGRKIFLEGSTVDPCRPKFCIDHKVWYEDYLPRESLLVEETPDLLRYLFLPSSKYVRLRRNALAFNNATVATKSKADLFWG</sequence>
<accession>A0A565BIQ5</accession>
<dbReference type="GO" id="GO:0030619">
    <property type="term" value="F:U1 snRNA binding"/>
    <property type="evidence" value="ECO:0007669"/>
    <property type="project" value="TreeGrafter"/>
</dbReference>
<dbReference type="PROSITE" id="PS50102">
    <property type="entry name" value="RRM"/>
    <property type="match status" value="1"/>
</dbReference>
<dbReference type="InterPro" id="IPR051183">
    <property type="entry name" value="U1_U11-U12_snRNP_70-35kDa"/>
</dbReference>
<dbReference type="Gene3D" id="3.30.70.330">
    <property type="match status" value="1"/>
</dbReference>
<dbReference type="Pfam" id="PF00076">
    <property type="entry name" value="RRM_1"/>
    <property type="match status" value="1"/>
</dbReference>
<keyword evidence="3" id="KW-0694">RNA-binding</keyword>
<evidence type="ECO:0000256" key="2">
    <source>
        <dbReference type="ARBA" id="ARBA00023242"/>
    </source>
</evidence>
<dbReference type="PANTHER" id="PTHR13952:SF21">
    <property type="entry name" value="POLYNUCLEOTIDE ADENYLYLTRANSFERASE DOMAIN_RNA RECOGNITION MOTIF PROTEIN-RELATED"/>
    <property type="match status" value="1"/>
</dbReference>
<dbReference type="OrthoDB" id="1031179at2759"/>
<comment type="caution">
    <text evidence="6">The sequence shown here is derived from an EMBL/GenBank/DDBJ whole genome shotgun (WGS) entry which is preliminary data.</text>
</comment>
<evidence type="ECO:0000259" key="5">
    <source>
        <dbReference type="PROSITE" id="PS50102"/>
    </source>
</evidence>
<dbReference type="PANTHER" id="PTHR13952">
    <property type="entry name" value="U1 SMALL NUCLEAR RIBONUCLEOPROTEIN 70 KD"/>
    <property type="match status" value="1"/>
</dbReference>
<evidence type="ECO:0000256" key="3">
    <source>
        <dbReference type="PROSITE-ProRule" id="PRU00176"/>
    </source>
</evidence>
<dbReference type="GO" id="GO:0003729">
    <property type="term" value="F:mRNA binding"/>
    <property type="evidence" value="ECO:0007669"/>
    <property type="project" value="TreeGrafter"/>
</dbReference>
<dbReference type="GO" id="GO:0071011">
    <property type="term" value="C:precatalytic spliceosome"/>
    <property type="evidence" value="ECO:0007669"/>
    <property type="project" value="TreeGrafter"/>
</dbReference>
<dbReference type="SUPFAM" id="SSF54928">
    <property type="entry name" value="RNA-binding domain, RBD"/>
    <property type="match status" value="1"/>
</dbReference>
<proteinExistence type="predicted"/>
<protein>
    <recommendedName>
        <fullName evidence="5">RRM domain-containing protein</fullName>
    </recommendedName>
</protein>
<dbReference type="GO" id="GO:0071004">
    <property type="term" value="C:U2-type prespliceosome"/>
    <property type="evidence" value="ECO:0007669"/>
    <property type="project" value="TreeGrafter"/>
</dbReference>
<keyword evidence="2" id="KW-0539">Nucleus</keyword>
<evidence type="ECO:0000256" key="4">
    <source>
        <dbReference type="SAM" id="MobiDB-lite"/>
    </source>
</evidence>
<comment type="subcellular location">
    <subcellularLocation>
        <location evidence="1">Nucleus</location>
    </subcellularLocation>
</comment>
<dbReference type="InterPro" id="IPR035979">
    <property type="entry name" value="RBD_domain_sf"/>
</dbReference>
<feature type="domain" description="RRM" evidence="5">
    <location>
        <begin position="36"/>
        <end position="117"/>
    </location>
</feature>
<organism evidence="6 7">
    <name type="scientific">Arabis nemorensis</name>
    <dbReference type="NCBI Taxonomy" id="586526"/>
    <lineage>
        <taxon>Eukaryota</taxon>
        <taxon>Viridiplantae</taxon>
        <taxon>Streptophyta</taxon>
        <taxon>Embryophyta</taxon>
        <taxon>Tracheophyta</taxon>
        <taxon>Spermatophyta</taxon>
        <taxon>Magnoliopsida</taxon>
        <taxon>eudicotyledons</taxon>
        <taxon>Gunneridae</taxon>
        <taxon>Pentapetalae</taxon>
        <taxon>rosids</taxon>
        <taxon>malvids</taxon>
        <taxon>Brassicales</taxon>
        <taxon>Brassicaceae</taxon>
        <taxon>Arabideae</taxon>
        <taxon>Arabis</taxon>
    </lineage>
</organism>
<reference evidence="6" key="1">
    <citation type="submission" date="2019-07" db="EMBL/GenBank/DDBJ databases">
        <authorList>
            <person name="Dittberner H."/>
        </authorList>
    </citation>
    <scope>NUCLEOTIDE SEQUENCE [LARGE SCALE GENOMIC DNA]</scope>
</reference>
<gene>
    <name evidence="6" type="ORF">ANE_LOCUS11929</name>
</gene>
<dbReference type="EMBL" id="CABITT030000004">
    <property type="protein sequence ID" value="VVB01485.1"/>
    <property type="molecule type" value="Genomic_DNA"/>
</dbReference>
<name>A0A565BIQ5_9BRAS</name>
<dbReference type="AlphaFoldDB" id="A0A565BIQ5"/>